<evidence type="ECO:0008006" key="6">
    <source>
        <dbReference type="Google" id="ProtNLM"/>
    </source>
</evidence>
<comment type="subcellular location">
    <subcellularLocation>
        <location evidence="1">Nucleus</location>
    </subcellularLocation>
</comment>
<evidence type="ECO:0000313" key="5">
    <source>
        <dbReference type="Proteomes" id="UP001153714"/>
    </source>
</evidence>
<proteinExistence type="inferred from homology"/>
<dbReference type="GO" id="GO:0005654">
    <property type="term" value="C:nucleoplasm"/>
    <property type="evidence" value="ECO:0007669"/>
    <property type="project" value="TreeGrafter"/>
</dbReference>
<dbReference type="AlphaFoldDB" id="A0A9N9QWA3"/>
<dbReference type="OrthoDB" id="2156856at2759"/>
<reference evidence="4" key="2">
    <citation type="submission" date="2022-10" db="EMBL/GenBank/DDBJ databases">
        <authorList>
            <consortium name="ENA_rothamsted_submissions"/>
            <consortium name="culmorum"/>
            <person name="King R."/>
        </authorList>
    </citation>
    <scope>NUCLEOTIDE SEQUENCE</scope>
</reference>
<dbReference type="InterPro" id="IPR052464">
    <property type="entry name" value="Synovial_Prolif_Regulator"/>
</dbReference>
<name>A0A9N9QWA3_9NEOP</name>
<evidence type="ECO:0000256" key="3">
    <source>
        <dbReference type="ARBA" id="ARBA00038401"/>
    </source>
</evidence>
<accession>A0A9N9QWA3</accession>
<gene>
    <name evidence="4" type="ORF">DIATSA_LOCUS2738</name>
</gene>
<dbReference type="Proteomes" id="UP001153714">
    <property type="component" value="Chromosome 12"/>
</dbReference>
<evidence type="ECO:0000256" key="2">
    <source>
        <dbReference type="ARBA" id="ARBA00023242"/>
    </source>
</evidence>
<dbReference type="EMBL" id="OU893343">
    <property type="protein sequence ID" value="CAG9784661.1"/>
    <property type="molecule type" value="Genomic_DNA"/>
</dbReference>
<evidence type="ECO:0000256" key="1">
    <source>
        <dbReference type="ARBA" id="ARBA00004123"/>
    </source>
</evidence>
<comment type="similarity">
    <text evidence="3">Belongs to the SAAL1 family.</text>
</comment>
<dbReference type="PANTHER" id="PTHR23424:SF23">
    <property type="entry name" value="PROTEIN SAAL1"/>
    <property type="match status" value="1"/>
</dbReference>
<protein>
    <recommendedName>
        <fullName evidence="6">Protein SAAL1</fullName>
    </recommendedName>
</protein>
<evidence type="ECO:0000313" key="4">
    <source>
        <dbReference type="EMBL" id="CAG9784661.1"/>
    </source>
</evidence>
<sequence length="426" mass="48267">MKPDAETLETNEEADASVAGDAIGDTVYSERFVLKILLKLANLDSLKDEVKDKSFEDDLCTLWDMTADKDVVLFLQKHDVLNLFNFALPTIETPRIIEIIVGIIGNMCCQRIAVAKLIKMENFLRLLLEYIKTDDSLVLIQLLRLVSSALFLAECEDIPIWMNLFESVGYSEALYFILKNSSHKQLLITAIENTNSVCSYCNTDNVRTTFYARFVNVEAVVSLTTAFTEVVVNQKESCEKEELERVLLISLQITLNMVGFENASEKFHSCKDSVLSMIKHILLYYEDKLINQKEIDTDLVDIVDSTITIVNLLQLSESSAIDVFFVPCHNMWKAMSVATKSHQNGNSDFEDSNEDLAQISKEIKLPLCNLLCGYVLKCSETHLLTALDVINGDYEIIVCEVDSEIRNNVSRRATNYRTRLKEIIDS</sequence>
<keyword evidence="5" id="KW-1185">Reference proteome</keyword>
<keyword evidence="2" id="KW-0539">Nucleus</keyword>
<organism evidence="4 5">
    <name type="scientific">Diatraea saccharalis</name>
    <name type="common">sugarcane borer</name>
    <dbReference type="NCBI Taxonomy" id="40085"/>
    <lineage>
        <taxon>Eukaryota</taxon>
        <taxon>Metazoa</taxon>
        <taxon>Ecdysozoa</taxon>
        <taxon>Arthropoda</taxon>
        <taxon>Hexapoda</taxon>
        <taxon>Insecta</taxon>
        <taxon>Pterygota</taxon>
        <taxon>Neoptera</taxon>
        <taxon>Endopterygota</taxon>
        <taxon>Lepidoptera</taxon>
        <taxon>Glossata</taxon>
        <taxon>Ditrysia</taxon>
        <taxon>Pyraloidea</taxon>
        <taxon>Crambidae</taxon>
        <taxon>Crambinae</taxon>
        <taxon>Diatraea</taxon>
    </lineage>
</organism>
<reference evidence="4" key="1">
    <citation type="submission" date="2021-12" db="EMBL/GenBank/DDBJ databases">
        <authorList>
            <person name="King R."/>
        </authorList>
    </citation>
    <scope>NUCLEOTIDE SEQUENCE</scope>
</reference>
<dbReference type="PANTHER" id="PTHR23424">
    <property type="entry name" value="SERUM AMYLOID A"/>
    <property type="match status" value="1"/>
</dbReference>